<comment type="caution">
    <text evidence="1">The sequence shown here is derived from an EMBL/GenBank/DDBJ whole genome shotgun (WGS) entry which is preliminary data.</text>
</comment>
<keyword evidence="2" id="KW-1185">Reference proteome</keyword>
<proteinExistence type="predicted"/>
<dbReference type="Proteomes" id="UP001153334">
    <property type="component" value="Unassembled WGS sequence"/>
</dbReference>
<protein>
    <submittedName>
        <fullName evidence="1">Uncharacterized protein</fullName>
    </submittedName>
</protein>
<dbReference type="EMBL" id="JAPESX010001320">
    <property type="protein sequence ID" value="KAJ8115252.1"/>
    <property type="molecule type" value="Genomic_DNA"/>
</dbReference>
<evidence type="ECO:0000313" key="2">
    <source>
        <dbReference type="Proteomes" id="UP001153334"/>
    </source>
</evidence>
<gene>
    <name evidence="1" type="ORF">ONZ43_g4710</name>
</gene>
<reference evidence="1" key="1">
    <citation type="submission" date="2022-11" db="EMBL/GenBank/DDBJ databases">
        <title>Genome Sequence of Nemania bipapillata.</title>
        <authorList>
            <person name="Buettner E."/>
        </authorList>
    </citation>
    <scope>NUCLEOTIDE SEQUENCE</scope>
    <source>
        <strain evidence="1">CP14</strain>
    </source>
</reference>
<name>A0ACC2IJA5_9PEZI</name>
<sequence>MDCVEKLFEGLEGHESSLDLGSARGTAGLFKLLEKFIQAPASSDPDYHYLLDHAKAAIEPGNGPIAYFRQQLAHLATQKPINRKDKSIKACKLKFYRWLAQGMKAETYPFERGPNGPPTTPSTIKLTALISPTDCAACGKEDVHMRCPDCNFSNDILLVEKTVYCNKKCLQNHRNAHKSKCDSRKMLYRAIALLDYIFIALGSSTYLYPVSKIFEENGIVYMVDDSWDRAGMTGRSVFYPFPAHLSPSPEFCRALLLWGLSEEVGLSIYPLITYLLKPMCKSIDQVHVQLRNVIRSFCQLSEGRALNMTLYKHMVLKLTLKSNEEYVVNLTGSQFGFKEILAPWAQWVGLRGAKLDMASFKPTRGNVRMVITHNTLEGHQLEVRSMVVESIITELNRAVHANKEYETFSQILRGPVQDYARAERDVKSMVNQRIFMLIKNECYRDRYRLYLSSGPDPDIDIANNNAKILRKLWMSTKEYERRKNKGEDLRKIWQERVEGKLNDE</sequence>
<organism evidence="1 2">
    <name type="scientific">Nemania bipapillata</name>
    <dbReference type="NCBI Taxonomy" id="110536"/>
    <lineage>
        <taxon>Eukaryota</taxon>
        <taxon>Fungi</taxon>
        <taxon>Dikarya</taxon>
        <taxon>Ascomycota</taxon>
        <taxon>Pezizomycotina</taxon>
        <taxon>Sordariomycetes</taxon>
        <taxon>Xylariomycetidae</taxon>
        <taxon>Xylariales</taxon>
        <taxon>Xylariaceae</taxon>
        <taxon>Nemania</taxon>
    </lineage>
</organism>
<evidence type="ECO:0000313" key="1">
    <source>
        <dbReference type="EMBL" id="KAJ8115252.1"/>
    </source>
</evidence>
<accession>A0ACC2IJA5</accession>